<organism evidence="17 18">
    <name type="scientific">Trichophyton equinum (strain ATCC MYA-4606 / CBS 127.97)</name>
    <name type="common">Horse ringworm fungus</name>
    <dbReference type="NCBI Taxonomy" id="559882"/>
    <lineage>
        <taxon>Eukaryota</taxon>
        <taxon>Fungi</taxon>
        <taxon>Dikarya</taxon>
        <taxon>Ascomycota</taxon>
        <taxon>Pezizomycotina</taxon>
        <taxon>Eurotiomycetes</taxon>
        <taxon>Eurotiomycetidae</taxon>
        <taxon>Onygenales</taxon>
        <taxon>Arthrodermataceae</taxon>
        <taxon>Trichophyton</taxon>
    </lineage>
</organism>
<keyword evidence="5 14" id="KW-0328">Glycosyltransferase</keyword>
<keyword evidence="9 14" id="KW-0256">Endoplasmic reticulum</keyword>
<sequence length="707" mass="79647">MASPSSSVRHRGSKKNVDGPTSPPAAAPGVKSAENKPAVKKGEGQNESSSEWDYRLALVIVTIGAFATRFWKISYPDQVVFDEVHFGKDAVRLDRYPGASGDGVQFASLYIQGTYFFDVHPPFAKLLFALVGWLVGFDGKFLFENIGDSYTDNKVPYVALRALPAMLGSLTVPVVFLIMWESGYSLPACVLSAGLLLFDNAHIGEDRLILLDATLVISMALSVLCYIKFHKNRHQPFSRKWWKWMLMTGIALSCVISTKYVGVFTFVTIGSAVLIDLWGLLDVNRRQGKLSLFEFGTHFAARAFGLIIVPFFIYLFWFQVHFAILTKSGPGDDFMSPEFQASLSDNPMFAQSKGVEYYDVLTFRHKDTKVYLHSHPDRYPLRYDDGRVSSQGQQVPKGKADEEFRTRSSLFNLIHFPSKVAMWTHTNPLPDWGYKQAEINGNKNSKEPSNLWYAEDIPSLAPDSPRSNQEPRKVQPMRFLKKYLELQAAMFHHNNALTSSHPYASEPFQWPFLLRGVSFWTKNDTREQIYFLGNPVGWWLCSSLLAVFVGILGADQLALRRGIDALEEIWGPGTRHRLYNSTGFFFLCWAAHYFPFYLMGRQRFLHHYLPSHVASVLVTGALVEFIFNIDPASLSEDFVASKPGRGPLKVKHTRQSLLAIWAATIAILGATIWGFGFFAPLTYGTPGLDVAGINARKWLSYDLHFAK</sequence>
<evidence type="ECO:0000256" key="1">
    <source>
        <dbReference type="ARBA" id="ARBA00004477"/>
    </source>
</evidence>
<keyword evidence="7 14" id="KW-0812">Transmembrane</keyword>
<dbReference type="InterPro" id="IPR027005">
    <property type="entry name" value="PMT-like"/>
</dbReference>
<evidence type="ECO:0000256" key="15">
    <source>
        <dbReference type="SAM" id="MobiDB-lite"/>
    </source>
</evidence>
<dbReference type="InterPro" id="IPR003342">
    <property type="entry name" value="ArnT-like_N"/>
</dbReference>
<gene>
    <name evidence="17" type="ORF">TEQG_00158</name>
</gene>
<comment type="similarity">
    <text evidence="3 14">Belongs to the glycosyltransferase 39 family.</text>
</comment>
<dbReference type="GO" id="GO:1900101">
    <property type="term" value="P:regulation of endoplasmic reticulum unfolded protein response"/>
    <property type="evidence" value="ECO:0007669"/>
    <property type="project" value="EnsemblFungi"/>
</dbReference>
<feature type="transmembrane region" description="Helical" evidence="14">
    <location>
        <begin position="578"/>
        <end position="596"/>
    </location>
</feature>
<dbReference type="InterPro" id="IPR016093">
    <property type="entry name" value="MIR_motif"/>
</dbReference>
<comment type="catalytic activity">
    <reaction evidence="12 14">
        <text>a di-trans,poly-cis-dolichyl beta-D-mannosyl phosphate + L-threonyl-[protein] = 3-O-(alpha-D-mannosyl)-L-threonyl-[protein] + a di-trans,poly-cis-dolichyl phosphate + H(+)</text>
        <dbReference type="Rhea" id="RHEA:53396"/>
        <dbReference type="Rhea" id="RHEA-COMP:11060"/>
        <dbReference type="Rhea" id="RHEA-COMP:13547"/>
        <dbReference type="Rhea" id="RHEA-COMP:19498"/>
        <dbReference type="Rhea" id="RHEA-COMP:19501"/>
        <dbReference type="ChEBI" id="CHEBI:15378"/>
        <dbReference type="ChEBI" id="CHEBI:30013"/>
        <dbReference type="ChEBI" id="CHEBI:57683"/>
        <dbReference type="ChEBI" id="CHEBI:58211"/>
        <dbReference type="ChEBI" id="CHEBI:137323"/>
        <dbReference type="EC" id="2.4.1.109"/>
    </reaction>
</comment>
<evidence type="ECO:0000259" key="16">
    <source>
        <dbReference type="SMART" id="SM00472"/>
    </source>
</evidence>
<keyword evidence="8" id="KW-0677">Repeat</keyword>
<reference evidence="18" key="1">
    <citation type="journal article" date="2012" name="MBio">
        <title>Comparative genome analysis of Trichophyton rubrum and related dermatophytes reveals candidate genes involved in infection.</title>
        <authorList>
            <person name="Martinez D.A."/>
            <person name="Oliver B.G."/>
            <person name="Graeser Y."/>
            <person name="Goldberg J.M."/>
            <person name="Li W."/>
            <person name="Martinez-Rossi N.M."/>
            <person name="Monod M."/>
            <person name="Shelest E."/>
            <person name="Barton R.C."/>
            <person name="Birch E."/>
            <person name="Brakhage A.A."/>
            <person name="Chen Z."/>
            <person name="Gurr S.J."/>
            <person name="Heiman D."/>
            <person name="Heitman J."/>
            <person name="Kosti I."/>
            <person name="Rossi A."/>
            <person name="Saif S."/>
            <person name="Samalova M."/>
            <person name="Saunders C.W."/>
            <person name="Shea T."/>
            <person name="Summerbell R.C."/>
            <person name="Xu J."/>
            <person name="Young S."/>
            <person name="Zeng Q."/>
            <person name="Birren B.W."/>
            <person name="Cuomo C.A."/>
            <person name="White T.C."/>
        </authorList>
    </citation>
    <scope>NUCLEOTIDE SEQUENCE [LARGE SCALE GENOMIC DNA]</scope>
    <source>
        <strain evidence="18">ATCC MYA-4606 / CBS 127.97</strain>
    </source>
</reference>
<feature type="transmembrane region" description="Helical" evidence="14">
    <location>
        <begin position="657"/>
        <end position="679"/>
    </location>
</feature>
<feature type="region of interest" description="Disordered" evidence="15">
    <location>
        <begin position="1"/>
        <end position="46"/>
    </location>
</feature>
<evidence type="ECO:0000256" key="6">
    <source>
        <dbReference type="ARBA" id="ARBA00022679"/>
    </source>
</evidence>
<evidence type="ECO:0000256" key="3">
    <source>
        <dbReference type="ARBA" id="ARBA00007222"/>
    </source>
</evidence>
<feature type="transmembrane region" description="Helical" evidence="14">
    <location>
        <begin position="536"/>
        <end position="557"/>
    </location>
</feature>
<feature type="transmembrane region" description="Helical" evidence="14">
    <location>
        <begin position="295"/>
        <end position="317"/>
    </location>
</feature>
<dbReference type="AlphaFoldDB" id="F2PGT6"/>
<evidence type="ECO:0000313" key="17">
    <source>
        <dbReference type="EMBL" id="EGE01104.1"/>
    </source>
</evidence>
<keyword evidence="6 14" id="KW-0808">Transferase</keyword>
<comment type="pathway">
    <text evidence="2 14">Protein modification; protein glycosylation.</text>
</comment>
<dbReference type="Pfam" id="PF16192">
    <property type="entry name" value="PMT_4TMC"/>
    <property type="match status" value="1"/>
</dbReference>
<proteinExistence type="inferred from homology"/>
<evidence type="ECO:0000256" key="14">
    <source>
        <dbReference type="RuleBase" id="RU367007"/>
    </source>
</evidence>
<dbReference type="EC" id="2.4.1.109" evidence="4 14"/>
<feature type="domain" description="MIR" evidence="16">
    <location>
        <begin position="352"/>
        <end position="457"/>
    </location>
</feature>
<evidence type="ECO:0000256" key="12">
    <source>
        <dbReference type="ARBA" id="ARBA00045085"/>
    </source>
</evidence>
<evidence type="ECO:0000256" key="13">
    <source>
        <dbReference type="ARBA" id="ARBA00045102"/>
    </source>
</evidence>
<keyword evidence="10 14" id="KW-1133">Transmembrane helix</keyword>
<dbReference type="OrthoDB" id="292747at2759"/>
<keyword evidence="11 14" id="KW-0472">Membrane</keyword>
<dbReference type="SMART" id="SM00472">
    <property type="entry name" value="MIR"/>
    <property type="match status" value="1"/>
</dbReference>
<keyword evidence="18" id="KW-1185">Reference proteome</keyword>
<dbReference type="InterPro" id="IPR036300">
    <property type="entry name" value="MIR_dom_sf"/>
</dbReference>
<dbReference type="GO" id="GO:0097586">
    <property type="term" value="C:dolichyl-phosphate-mannose-protein mannosyltransferase Pmt4p homodimer complex"/>
    <property type="evidence" value="ECO:0007669"/>
    <property type="project" value="EnsemblFungi"/>
</dbReference>
<protein>
    <recommendedName>
        <fullName evidence="4 14">Dolichyl-phosphate-mannose--protein mannosyltransferase</fullName>
        <ecNumber evidence="4 14">2.4.1.109</ecNumber>
    </recommendedName>
</protein>
<feature type="transmembrane region" description="Helical" evidence="14">
    <location>
        <begin position="123"/>
        <end position="143"/>
    </location>
</feature>
<evidence type="ECO:0000256" key="11">
    <source>
        <dbReference type="ARBA" id="ARBA00023136"/>
    </source>
</evidence>
<dbReference type="Gene3D" id="2.80.10.50">
    <property type="match status" value="2"/>
</dbReference>
<dbReference type="GO" id="GO:0004169">
    <property type="term" value="F:dolichyl-phosphate-mannose-protein mannosyltransferase activity"/>
    <property type="evidence" value="ECO:0007669"/>
    <property type="project" value="UniProtKB-UniRule"/>
</dbReference>
<feature type="transmembrane region" description="Helical" evidence="14">
    <location>
        <begin position="155"/>
        <end position="180"/>
    </location>
</feature>
<evidence type="ECO:0000256" key="5">
    <source>
        <dbReference type="ARBA" id="ARBA00022676"/>
    </source>
</evidence>
<dbReference type="PANTHER" id="PTHR10050">
    <property type="entry name" value="DOLICHYL-PHOSPHATE-MANNOSE--PROTEIN MANNOSYLTRANSFERASE"/>
    <property type="match status" value="1"/>
</dbReference>
<dbReference type="eggNOG" id="KOG3359">
    <property type="taxonomic scope" value="Eukaryota"/>
</dbReference>
<accession>F2PGT6</accession>
<dbReference type="UniPathway" id="UPA00378"/>
<dbReference type="EMBL" id="DS995718">
    <property type="protein sequence ID" value="EGE01104.1"/>
    <property type="molecule type" value="Genomic_DNA"/>
</dbReference>
<comment type="catalytic activity">
    <reaction evidence="13 14">
        <text>a di-trans,poly-cis-dolichyl beta-D-mannosyl phosphate + L-seryl-[protein] = 3-O-(alpha-D-mannosyl)-L-seryl-[protein] + a di-trans,poly-cis-dolichyl phosphate + H(+)</text>
        <dbReference type="Rhea" id="RHEA:17377"/>
        <dbReference type="Rhea" id="RHEA-COMP:9863"/>
        <dbReference type="Rhea" id="RHEA-COMP:13546"/>
        <dbReference type="Rhea" id="RHEA-COMP:19498"/>
        <dbReference type="Rhea" id="RHEA-COMP:19501"/>
        <dbReference type="ChEBI" id="CHEBI:15378"/>
        <dbReference type="ChEBI" id="CHEBI:29999"/>
        <dbReference type="ChEBI" id="CHEBI:57683"/>
        <dbReference type="ChEBI" id="CHEBI:58211"/>
        <dbReference type="ChEBI" id="CHEBI:137321"/>
        <dbReference type="EC" id="2.4.1.109"/>
    </reaction>
</comment>
<dbReference type="Proteomes" id="UP000009169">
    <property type="component" value="Unassembled WGS sequence"/>
</dbReference>
<evidence type="ECO:0000256" key="2">
    <source>
        <dbReference type="ARBA" id="ARBA00004922"/>
    </source>
</evidence>
<evidence type="ECO:0000313" key="18">
    <source>
        <dbReference type="Proteomes" id="UP000009169"/>
    </source>
</evidence>
<comment type="function">
    <text evidence="14">Transfers mannose from Dol-P-mannose to Ser or Thr residues on proteins.</text>
</comment>
<name>F2PGT6_TRIEC</name>
<dbReference type="VEuPathDB" id="FungiDB:TEQG_00158"/>
<dbReference type="GO" id="GO:0042802">
    <property type="term" value="F:identical protein binding"/>
    <property type="evidence" value="ECO:0007669"/>
    <property type="project" value="EnsemblFungi"/>
</dbReference>
<evidence type="ECO:0000256" key="9">
    <source>
        <dbReference type="ARBA" id="ARBA00022824"/>
    </source>
</evidence>
<dbReference type="Pfam" id="PF02366">
    <property type="entry name" value="PMT"/>
    <property type="match status" value="1"/>
</dbReference>
<evidence type="ECO:0000256" key="4">
    <source>
        <dbReference type="ARBA" id="ARBA00012839"/>
    </source>
</evidence>
<dbReference type="InterPro" id="IPR032421">
    <property type="entry name" value="PMT_4TMC"/>
</dbReference>
<dbReference type="SUPFAM" id="SSF82109">
    <property type="entry name" value="MIR domain"/>
    <property type="match status" value="1"/>
</dbReference>
<feature type="transmembrane region" description="Helical" evidence="14">
    <location>
        <begin position="208"/>
        <end position="229"/>
    </location>
</feature>
<dbReference type="PANTHER" id="PTHR10050:SF51">
    <property type="entry name" value="PROTEIN O-MANNOSYL-TRANSFERASE 1"/>
    <property type="match status" value="1"/>
</dbReference>
<dbReference type="HOGENOM" id="CLU_008438_0_0_1"/>
<comment type="subcellular location">
    <subcellularLocation>
        <location evidence="1 14">Endoplasmic reticulum membrane</location>
        <topology evidence="1 14">Multi-pass membrane protein</topology>
    </subcellularLocation>
</comment>
<evidence type="ECO:0000256" key="8">
    <source>
        <dbReference type="ARBA" id="ARBA00022737"/>
    </source>
</evidence>
<evidence type="ECO:0000256" key="7">
    <source>
        <dbReference type="ARBA" id="ARBA00022692"/>
    </source>
</evidence>
<evidence type="ECO:0000256" key="10">
    <source>
        <dbReference type="ARBA" id="ARBA00022989"/>
    </source>
</evidence>